<dbReference type="PANTHER" id="PTHR11675">
    <property type="entry name" value="N-ACETYLGALACTOSAMINYLTRANSFERASE"/>
    <property type="match status" value="1"/>
</dbReference>
<dbReference type="Gene3D" id="3.90.550.10">
    <property type="entry name" value="Spore Coat Polysaccharide Biosynthesis Protein SpsA, Chain A"/>
    <property type="match status" value="1"/>
</dbReference>
<dbReference type="EMBL" id="JAURVH010001524">
    <property type="protein sequence ID" value="KAK5919496.1"/>
    <property type="molecule type" value="Genomic_DNA"/>
</dbReference>
<dbReference type="GO" id="GO:0005794">
    <property type="term" value="C:Golgi apparatus"/>
    <property type="evidence" value="ECO:0007669"/>
    <property type="project" value="TreeGrafter"/>
</dbReference>
<dbReference type="SUPFAM" id="SSF53448">
    <property type="entry name" value="Nucleotide-diphospho-sugar transferases"/>
    <property type="match status" value="1"/>
</dbReference>
<evidence type="ECO:0000313" key="2">
    <source>
        <dbReference type="EMBL" id="KAK5919496.1"/>
    </source>
</evidence>
<protein>
    <submittedName>
        <fullName evidence="2">Uncharacterized protein</fullName>
    </submittedName>
</protein>
<dbReference type="GO" id="GO:0006493">
    <property type="term" value="P:protein O-linked glycosylation"/>
    <property type="evidence" value="ECO:0007669"/>
    <property type="project" value="TreeGrafter"/>
</dbReference>
<evidence type="ECO:0000256" key="1">
    <source>
        <dbReference type="ARBA" id="ARBA00023157"/>
    </source>
</evidence>
<keyword evidence="1" id="KW-1015">Disulfide bond</keyword>
<sequence length="168" mass="18788">MFARIKKDRTVILTAVFDKVNYDDMKLIPYIPAADAFDWALWCMYESFRPEWYALKDDSLPGKSSAITGIVVADRKFFGDIGSLDGGMKIYSGENVELCIRVSLYGGSIEVFPCSKIAHIERASKPYLPDLSGMMKRNAEGGRGVECGWMHIRTMSILPGTFPLKIMG</sequence>
<evidence type="ECO:0000313" key="3">
    <source>
        <dbReference type="Proteomes" id="UP001331515"/>
    </source>
</evidence>
<organism evidence="2 3">
    <name type="scientific">Champsocephalus gunnari</name>
    <name type="common">Mackerel icefish</name>
    <dbReference type="NCBI Taxonomy" id="52237"/>
    <lineage>
        <taxon>Eukaryota</taxon>
        <taxon>Metazoa</taxon>
        <taxon>Chordata</taxon>
        <taxon>Craniata</taxon>
        <taxon>Vertebrata</taxon>
        <taxon>Euteleostomi</taxon>
        <taxon>Actinopterygii</taxon>
        <taxon>Neopterygii</taxon>
        <taxon>Teleostei</taxon>
        <taxon>Neoteleostei</taxon>
        <taxon>Acanthomorphata</taxon>
        <taxon>Eupercaria</taxon>
        <taxon>Perciformes</taxon>
        <taxon>Notothenioidei</taxon>
        <taxon>Channichthyidae</taxon>
        <taxon>Champsocephalus</taxon>
    </lineage>
</organism>
<dbReference type="Proteomes" id="UP001331515">
    <property type="component" value="Unassembled WGS sequence"/>
</dbReference>
<dbReference type="PANTHER" id="PTHR11675:SF50">
    <property type="entry name" value="POLYPEPTIDE N-ACETYLGALACTOSAMINYLTRANSFERASE 8-RELATED"/>
    <property type="match status" value="1"/>
</dbReference>
<keyword evidence="3" id="KW-1185">Reference proteome</keyword>
<dbReference type="InterPro" id="IPR029044">
    <property type="entry name" value="Nucleotide-diphossugar_trans"/>
</dbReference>
<dbReference type="AlphaFoldDB" id="A0AAN8D9S2"/>
<dbReference type="GO" id="GO:0004653">
    <property type="term" value="F:polypeptide N-acetylgalactosaminyltransferase activity"/>
    <property type="evidence" value="ECO:0007669"/>
    <property type="project" value="TreeGrafter"/>
</dbReference>
<comment type="caution">
    <text evidence="2">The sequence shown here is derived from an EMBL/GenBank/DDBJ whole genome shotgun (WGS) entry which is preliminary data.</text>
</comment>
<name>A0AAN8D9S2_CHAGU</name>
<proteinExistence type="predicted"/>
<gene>
    <name evidence="2" type="ORF">CgunFtcFv8_023386</name>
</gene>
<accession>A0AAN8D9S2</accession>
<reference evidence="2 3" key="1">
    <citation type="journal article" date="2023" name="Mol. Biol. Evol.">
        <title>Genomics of Secondarily Temperate Adaptation in the Only Non-Antarctic Icefish.</title>
        <authorList>
            <person name="Rivera-Colon A.G."/>
            <person name="Rayamajhi N."/>
            <person name="Minhas B.F."/>
            <person name="Madrigal G."/>
            <person name="Bilyk K.T."/>
            <person name="Yoon V."/>
            <person name="Hune M."/>
            <person name="Gregory S."/>
            <person name="Cheng C.H.C."/>
            <person name="Catchen J.M."/>
        </authorList>
    </citation>
    <scope>NUCLEOTIDE SEQUENCE [LARGE SCALE GENOMIC DNA]</scope>
    <source>
        <tissue evidence="2">White muscle</tissue>
    </source>
</reference>